<keyword evidence="9 16" id="KW-1015">Disulfide bond</keyword>
<dbReference type="PIRSF" id="PIRSF001024">
    <property type="entry name" value="Alph-amyl_fung"/>
    <property type="match status" value="1"/>
</dbReference>
<evidence type="ECO:0000256" key="6">
    <source>
        <dbReference type="ARBA" id="ARBA00022729"/>
    </source>
</evidence>
<dbReference type="Pfam" id="PF00128">
    <property type="entry name" value="Alpha-amylase"/>
    <property type="match status" value="1"/>
</dbReference>
<keyword evidence="11" id="KW-0119">Carbohydrate metabolism</keyword>
<evidence type="ECO:0000256" key="2">
    <source>
        <dbReference type="ARBA" id="ARBA00001913"/>
    </source>
</evidence>
<evidence type="ECO:0000256" key="14">
    <source>
        <dbReference type="PIRSR" id="PIRSR001024-2"/>
    </source>
</evidence>
<feature type="signal peptide" evidence="18">
    <location>
        <begin position="1"/>
        <end position="20"/>
    </location>
</feature>
<evidence type="ECO:0000256" key="1">
    <source>
        <dbReference type="ARBA" id="ARBA00000548"/>
    </source>
</evidence>
<evidence type="ECO:0000259" key="19">
    <source>
        <dbReference type="SMART" id="SM00642"/>
    </source>
</evidence>
<proteinExistence type="inferred from homology"/>
<feature type="binding site" evidence="17">
    <location>
        <position position="329"/>
    </location>
    <ligand>
        <name>substrate</name>
    </ligand>
</feature>
<dbReference type="SUPFAM" id="SSF51445">
    <property type="entry name" value="(Trans)glycosidases"/>
    <property type="match status" value="1"/>
</dbReference>
<dbReference type="InterPro" id="IPR013780">
    <property type="entry name" value="Glyco_hydro_b"/>
</dbReference>
<feature type="binding site" evidence="15">
    <location>
        <position position="148"/>
    </location>
    <ligand>
        <name>Ca(2+)</name>
        <dbReference type="ChEBI" id="CHEBI:29108"/>
        <label>1</label>
    </ligand>
</feature>
<dbReference type="STRING" id="5217.A0A4Q1BSB1"/>
<evidence type="ECO:0000313" key="21">
    <source>
        <dbReference type="Proteomes" id="UP000289152"/>
    </source>
</evidence>
<evidence type="ECO:0000313" key="20">
    <source>
        <dbReference type="EMBL" id="RXK40840.1"/>
    </source>
</evidence>
<evidence type="ECO:0000256" key="12">
    <source>
        <dbReference type="ARBA" id="ARBA00023295"/>
    </source>
</evidence>
<dbReference type="SMART" id="SM00642">
    <property type="entry name" value="Aamy"/>
    <property type="match status" value="1"/>
</dbReference>
<dbReference type="Gene3D" id="3.20.20.80">
    <property type="entry name" value="Glycosidases"/>
    <property type="match status" value="1"/>
</dbReference>
<feature type="active site" description="Proton donor" evidence="13">
    <location>
        <position position="260"/>
    </location>
</feature>
<feature type="site" description="Transition state stabilizer" evidence="14">
    <location>
        <position position="329"/>
    </location>
</feature>
<keyword evidence="21" id="KW-1185">Reference proteome</keyword>
<dbReference type="SUPFAM" id="SSF51011">
    <property type="entry name" value="Glycosyl hydrolase domain"/>
    <property type="match status" value="1"/>
</dbReference>
<evidence type="ECO:0000256" key="18">
    <source>
        <dbReference type="SAM" id="SignalP"/>
    </source>
</evidence>
<evidence type="ECO:0000256" key="16">
    <source>
        <dbReference type="PIRSR" id="PIRSR001024-4"/>
    </source>
</evidence>
<dbReference type="GO" id="GO:0004556">
    <property type="term" value="F:alpha-amylase activity"/>
    <property type="evidence" value="ECO:0007669"/>
    <property type="project" value="UniProtKB-EC"/>
</dbReference>
<dbReference type="EMBL" id="SDIL01000014">
    <property type="protein sequence ID" value="RXK40840.1"/>
    <property type="molecule type" value="Genomic_DNA"/>
</dbReference>
<name>A0A4Q1BSB1_TREME</name>
<gene>
    <name evidence="20" type="ORF">M231_01899</name>
</gene>
<dbReference type="InterPro" id="IPR006047">
    <property type="entry name" value="GH13_cat_dom"/>
</dbReference>
<dbReference type="Gene3D" id="2.60.40.1180">
    <property type="entry name" value="Golgi alpha-mannosidase II"/>
    <property type="match status" value="1"/>
</dbReference>
<evidence type="ECO:0000256" key="5">
    <source>
        <dbReference type="ARBA" id="ARBA00022723"/>
    </source>
</evidence>
<comment type="catalytic activity">
    <reaction evidence="1">
        <text>Endohydrolysis of (1-&gt;4)-alpha-D-glucosidic linkages in polysaccharides containing three or more (1-&gt;4)-alpha-linked D-glucose units.</text>
        <dbReference type="EC" id="3.2.1.1"/>
    </reaction>
</comment>
<feature type="chain" id="PRO_5020267656" description="alpha-amylase" evidence="18">
    <location>
        <begin position="21"/>
        <end position="469"/>
    </location>
</feature>
<keyword evidence="8 15" id="KW-0106">Calcium</keyword>
<evidence type="ECO:0000256" key="11">
    <source>
        <dbReference type="ARBA" id="ARBA00023277"/>
    </source>
</evidence>
<dbReference type="Pfam" id="PF09260">
    <property type="entry name" value="A_amylase_dom_C"/>
    <property type="match status" value="1"/>
</dbReference>
<evidence type="ECO:0000256" key="17">
    <source>
        <dbReference type="PIRSR" id="PIRSR001024-5"/>
    </source>
</evidence>
<comment type="caution">
    <text evidence="20">The sequence shown here is derived from an EMBL/GenBank/DDBJ whole genome shotgun (WGS) entry which is preliminary data.</text>
</comment>
<keyword evidence="5 15" id="KW-0479">Metal-binding</keyword>
<feature type="binding site" evidence="15">
    <location>
        <position position="192"/>
    </location>
    <ligand>
        <name>Ca(2+)</name>
        <dbReference type="ChEBI" id="CHEBI:29108"/>
        <label>1</label>
    </ligand>
</feature>
<feature type="active site" description="Nucleophile" evidence="13">
    <location>
        <position position="236"/>
    </location>
</feature>
<feature type="binding site" evidence="15">
    <location>
        <position position="240"/>
    </location>
    <ligand>
        <name>Ca(2+)</name>
        <dbReference type="ChEBI" id="CHEBI:29108"/>
        <label>1</label>
    </ligand>
</feature>
<evidence type="ECO:0000256" key="8">
    <source>
        <dbReference type="ARBA" id="ARBA00022837"/>
    </source>
</evidence>
<dbReference type="InterPro" id="IPR013777">
    <property type="entry name" value="A-amylase-like"/>
</dbReference>
<evidence type="ECO:0000256" key="10">
    <source>
        <dbReference type="ARBA" id="ARBA00023180"/>
    </source>
</evidence>
<dbReference type="EC" id="3.2.1.1" evidence="4"/>
<dbReference type="InParanoid" id="A0A4Q1BSB1"/>
<evidence type="ECO:0000256" key="4">
    <source>
        <dbReference type="ARBA" id="ARBA00012595"/>
    </source>
</evidence>
<reference evidence="20 21" key="1">
    <citation type="submission" date="2016-06" db="EMBL/GenBank/DDBJ databases">
        <title>Evolution of pathogenesis and genome organization in the Tremellales.</title>
        <authorList>
            <person name="Cuomo C."/>
            <person name="Litvintseva A."/>
            <person name="Heitman J."/>
            <person name="Chen Y."/>
            <person name="Sun S."/>
            <person name="Springer D."/>
            <person name="Dromer F."/>
            <person name="Young S."/>
            <person name="Zeng Q."/>
            <person name="Chapman S."/>
            <person name="Gujja S."/>
            <person name="Saif S."/>
            <person name="Birren B."/>
        </authorList>
    </citation>
    <scope>NUCLEOTIDE SEQUENCE [LARGE SCALE GENOMIC DNA]</scope>
    <source>
        <strain evidence="20 21">ATCC 28783</strain>
    </source>
</reference>
<dbReference type="Proteomes" id="UP000289152">
    <property type="component" value="Unassembled WGS sequence"/>
</dbReference>
<keyword evidence="10" id="KW-0325">Glycoprotein</keyword>
<dbReference type="OrthoDB" id="204980at2759"/>
<feature type="domain" description="Glycosyl hydrolase family 13 catalytic" evidence="19">
    <location>
        <begin position="33"/>
        <end position="401"/>
    </location>
</feature>
<keyword evidence="7" id="KW-0378">Hydrolase</keyword>
<accession>A0A4Q1BSB1</accession>
<dbReference type="InterPro" id="IPR017853">
    <property type="entry name" value="GH"/>
</dbReference>
<feature type="binding site" evidence="17">
    <location>
        <position position="62"/>
    </location>
    <ligand>
        <name>substrate</name>
    </ligand>
</feature>
<keyword evidence="6 18" id="KW-0732">Signal</keyword>
<feature type="binding site" evidence="15">
    <location>
        <position position="236"/>
    </location>
    <ligand>
        <name>Ca(2+)</name>
        <dbReference type="ChEBI" id="CHEBI:29108"/>
        <label>2</label>
    </ligand>
</feature>
<sequence>MLGLAKLALVGLTSLHSVHAATADDWRGRSLYQIITDRFAPPSDTAPARTSPLPSTCDPLAQTWCGGTWLSIIDKLDYLQGMGIDSIWISPVSRNIDVYTPYNYAYHGYWVNDPTTLNPRFGTESDLLALSSAVHERGMYLMVDIVVNNIPSLSVSASLSSSSLAADNSYWTDPSDFHPQCWIDYSNATSVEYCWLGDDKLPLMDVNTENPNVVQTLQSWIANFTKAYTIDGLRIDAAKHIPGDFWPGFCGAAGVFCTGEVYGSDIGFASQFQTQQWMDSILGYPLYYSLVNAFGAPMANMSAFVDIGKQVLSSFPHPEYLANFLENHDLPRWRNTTVDPQLAYNAIVAQHIFDGIPLIYYGQEQDFGDGAADPHNREALWPSDYANTTTYQRIGRLNKIRKAVIANNTQYAGHNFLDSRATFIASSNYDVAFRKGPILAVLTNRGSPSQNATFGVGQTGFTSQSDIVE</sequence>
<dbReference type="PANTHER" id="PTHR10357:SF215">
    <property type="entry name" value="ALPHA-AMYLASE 1"/>
    <property type="match status" value="1"/>
</dbReference>
<keyword evidence="12" id="KW-0326">Glycosidase</keyword>
<comment type="similarity">
    <text evidence="3">Belongs to the glycosyl hydrolase 13 family.</text>
</comment>
<evidence type="ECO:0000256" key="13">
    <source>
        <dbReference type="PIRSR" id="PIRSR001024-1"/>
    </source>
</evidence>
<dbReference type="GO" id="GO:0005509">
    <property type="term" value="F:calcium ion binding"/>
    <property type="evidence" value="ECO:0007669"/>
    <property type="project" value="InterPro"/>
</dbReference>
<feature type="binding site" evidence="17">
    <location>
        <position position="110"/>
    </location>
    <ligand>
        <name>substrate</name>
    </ligand>
</feature>
<evidence type="ECO:0000256" key="9">
    <source>
        <dbReference type="ARBA" id="ARBA00023157"/>
    </source>
</evidence>
<dbReference type="CDD" id="cd11319">
    <property type="entry name" value="AmyAc_euk_AmyA"/>
    <property type="match status" value="1"/>
</dbReference>
<feature type="disulfide bond" evidence="16">
    <location>
        <begin position="57"/>
        <end position="65"/>
    </location>
</feature>
<evidence type="ECO:0000256" key="15">
    <source>
        <dbReference type="PIRSR" id="PIRSR001024-3"/>
    </source>
</evidence>
<dbReference type="AlphaFoldDB" id="A0A4Q1BSB1"/>
<protein>
    <recommendedName>
        <fullName evidence="4">alpha-amylase</fullName>
        <ecNumber evidence="4">3.2.1.1</ecNumber>
    </recommendedName>
</protein>
<evidence type="ECO:0000256" key="7">
    <source>
        <dbReference type="ARBA" id="ARBA00022801"/>
    </source>
</evidence>
<dbReference type="GO" id="GO:0016052">
    <property type="term" value="P:carbohydrate catabolic process"/>
    <property type="evidence" value="ECO:0007669"/>
    <property type="project" value="InterPro"/>
</dbReference>
<feature type="binding site" evidence="15">
    <location>
        <position position="260"/>
    </location>
    <ligand>
        <name>Ca(2+)</name>
        <dbReference type="ChEBI" id="CHEBI:29108"/>
        <label>2</label>
    </ligand>
</feature>
<feature type="disulfide bond" evidence="16">
    <location>
        <begin position="181"/>
        <end position="194"/>
    </location>
</feature>
<dbReference type="PANTHER" id="PTHR10357">
    <property type="entry name" value="ALPHA-AMYLASE FAMILY MEMBER"/>
    <property type="match status" value="1"/>
</dbReference>
<feature type="binding site" evidence="17">
    <location>
        <position position="377"/>
    </location>
    <ligand>
        <name>substrate</name>
    </ligand>
</feature>
<dbReference type="InterPro" id="IPR015340">
    <property type="entry name" value="A_amylase_C_dom"/>
</dbReference>
<organism evidence="20 21">
    <name type="scientific">Tremella mesenterica</name>
    <name type="common">Jelly fungus</name>
    <dbReference type="NCBI Taxonomy" id="5217"/>
    <lineage>
        <taxon>Eukaryota</taxon>
        <taxon>Fungi</taxon>
        <taxon>Dikarya</taxon>
        <taxon>Basidiomycota</taxon>
        <taxon>Agaricomycotina</taxon>
        <taxon>Tremellomycetes</taxon>
        <taxon>Tremellales</taxon>
        <taxon>Tremellaceae</taxon>
        <taxon>Tremella</taxon>
    </lineage>
</organism>
<dbReference type="VEuPathDB" id="FungiDB:TREMEDRAFT_71396"/>
<feature type="binding site" evidence="15">
    <location>
        <position position="205"/>
    </location>
    <ligand>
        <name>Ca(2+)</name>
        <dbReference type="ChEBI" id="CHEBI:29108"/>
        <label>1</label>
    </ligand>
</feature>
<comment type="cofactor">
    <cofactor evidence="2">
        <name>Ca(2+)</name>
        <dbReference type="ChEBI" id="CHEBI:29108"/>
    </cofactor>
</comment>
<feature type="binding site" evidence="17">
    <location>
        <position position="234"/>
    </location>
    <ligand>
        <name>substrate</name>
    </ligand>
</feature>
<evidence type="ECO:0000256" key="3">
    <source>
        <dbReference type="ARBA" id="ARBA00008061"/>
    </source>
</evidence>